<dbReference type="InterPro" id="IPR013766">
    <property type="entry name" value="Thioredoxin_domain"/>
</dbReference>
<keyword evidence="4" id="KW-0676">Redox-active center</keyword>
<keyword evidence="3" id="KW-1015">Disulfide bond</keyword>
<comment type="caution">
    <text evidence="6">The sequence shown here is derived from an EMBL/GenBank/DDBJ whole genome shotgun (WGS) entry which is preliminary data.</text>
</comment>
<dbReference type="SUPFAM" id="SSF52833">
    <property type="entry name" value="Thioredoxin-like"/>
    <property type="match status" value="1"/>
</dbReference>
<protein>
    <submittedName>
        <fullName evidence="6">Redoxin family protein</fullName>
    </submittedName>
</protein>
<evidence type="ECO:0000256" key="1">
    <source>
        <dbReference type="ARBA" id="ARBA00004196"/>
    </source>
</evidence>
<dbReference type="InterPro" id="IPR036249">
    <property type="entry name" value="Thioredoxin-like_sf"/>
</dbReference>
<dbReference type="InterPro" id="IPR050553">
    <property type="entry name" value="Thioredoxin_ResA/DsbE_sf"/>
</dbReference>
<feature type="domain" description="Thioredoxin" evidence="5">
    <location>
        <begin position="37"/>
        <end position="175"/>
    </location>
</feature>
<dbReference type="Pfam" id="PF08534">
    <property type="entry name" value="Redoxin"/>
    <property type="match status" value="1"/>
</dbReference>
<name>A0ABV7DYV3_9RHOB</name>
<accession>A0ABV7DYV3</accession>
<dbReference type="PROSITE" id="PS51352">
    <property type="entry name" value="THIOREDOXIN_2"/>
    <property type="match status" value="1"/>
</dbReference>
<dbReference type="PANTHER" id="PTHR42852:SF6">
    <property type="entry name" value="THIOL:DISULFIDE INTERCHANGE PROTEIN DSBE"/>
    <property type="match status" value="1"/>
</dbReference>
<dbReference type="EMBL" id="JBHRSM010000052">
    <property type="protein sequence ID" value="MFC3088308.1"/>
    <property type="molecule type" value="Genomic_DNA"/>
</dbReference>
<reference evidence="7" key="1">
    <citation type="journal article" date="2019" name="Int. J. Syst. Evol. Microbiol.">
        <title>The Global Catalogue of Microorganisms (GCM) 10K type strain sequencing project: providing services to taxonomists for standard genome sequencing and annotation.</title>
        <authorList>
            <consortium name="The Broad Institute Genomics Platform"/>
            <consortium name="The Broad Institute Genome Sequencing Center for Infectious Disease"/>
            <person name="Wu L."/>
            <person name="Ma J."/>
        </authorList>
    </citation>
    <scope>NUCLEOTIDE SEQUENCE [LARGE SCALE GENOMIC DNA]</scope>
    <source>
        <strain evidence="7">KCTC 62102</strain>
    </source>
</reference>
<proteinExistence type="predicted"/>
<evidence type="ECO:0000313" key="6">
    <source>
        <dbReference type="EMBL" id="MFC3088308.1"/>
    </source>
</evidence>
<dbReference type="Proteomes" id="UP001595445">
    <property type="component" value="Unassembled WGS sequence"/>
</dbReference>
<keyword evidence="7" id="KW-1185">Reference proteome</keyword>
<evidence type="ECO:0000259" key="5">
    <source>
        <dbReference type="PROSITE" id="PS51352"/>
    </source>
</evidence>
<evidence type="ECO:0000256" key="3">
    <source>
        <dbReference type="ARBA" id="ARBA00023157"/>
    </source>
</evidence>
<dbReference type="Gene3D" id="3.40.30.10">
    <property type="entry name" value="Glutaredoxin"/>
    <property type="match status" value="1"/>
</dbReference>
<gene>
    <name evidence="6" type="ORF">ACFOD6_19895</name>
</gene>
<evidence type="ECO:0000256" key="4">
    <source>
        <dbReference type="ARBA" id="ARBA00023284"/>
    </source>
</evidence>
<dbReference type="RefSeq" id="WP_197646242.1">
    <property type="nucleotide sequence ID" value="NZ_JAEACP010000017.1"/>
</dbReference>
<keyword evidence="2" id="KW-0201">Cytochrome c-type biogenesis</keyword>
<comment type="subcellular location">
    <subcellularLocation>
        <location evidence="1">Cell envelope</location>
    </subcellularLocation>
</comment>
<sequence length="181" mass="18964">MRQGAALMVGPPVLMLALGWFLGFGMPKDGEAAPPQPPTGQAIGGFSLPPLAGENGGLAETDLRGKVSVVNFWASWCQPCREEMPLLQELAAMPGVTLFGINSRDRPAAARRFLSVAGDPFARIGTDPDGAVAKAWGVYGLPATFVVTAEGRVAHALIGPLDRDLLEREILPLLAGPSPAR</sequence>
<organism evidence="6 7">
    <name type="scientific">Tabrizicola soli</name>
    <dbReference type="NCBI Taxonomy" id="2185115"/>
    <lineage>
        <taxon>Bacteria</taxon>
        <taxon>Pseudomonadati</taxon>
        <taxon>Pseudomonadota</taxon>
        <taxon>Alphaproteobacteria</taxon>
        <taxon>Rhodobacterales</taxon>
        <taxon>Paracoccaceae</taxon>
        <taxon>Tabrizicola</taxon>
    </lineage>
</organism>
<evidence type="ECO:0000313" key="7">
    <source>
        <dbReference type="Proteomes" id="UP001595445"/>
    </source>
</evidence>
<evidence type="ECO:0000256" key="2">
    <source>
        <dbReference type="ARBA" id="ARBA00022748"/>
    </source>
</evidence>
<dbReference type="PANTHER" id="PTHR42852">
    <property type="entry name" value="THIOL:DISULFIDE INTERCHANGE PROTEIN DSBE"/>
    <property type="match status" value="1"/>
</dbReference>
<dbReference type="InterPro" id="IPR013740">
    <property type="entry name" value="Redoxin"/>
</dbReference>